<gene>
    <name evidence="1" type="ORF">ACFQFF_00300</name>
</gene>
<reference evidence="2" key="1">
    <citation type="journal article" date="2019" name="Int. J. Syst. Evol. Microbiol.">
        <title>The Global Catalogue of Microorganisms (GCM) 10K type strain sequencing project: providing services to taxonomists for standard genome sequencing and annotation.</title>
        <authorList>
            <consortium name="The Broad Institute Genomics Platform"/>
            <consortium name="The Broad Institute Genome Sequencing Center for Infectious Disease"/>
            <person name="Wu L."/>
            <person name="Ma J."/>
        </authorList>
    </citation>
    <scope>NUCLEOTIDE SEQUENCE [LARGE SCALE GENOMIC DNA]</scope>
    <source>
        <strain evidence="2">JCM 4504</strain>
    </source>
</reference>
<organism evidence="1 2">
    <name type="scientific">Streptomyces plicatus</name>
    <dbReference type="NCBI Taxonomy" id="1922"/>
    <lineage>
        <taxon>Bacteria</taxon>
        <taxon>Bacillati</taxon>
        <taxon>Actinomycetota</taxon>
        <taxon>Actinomycetes</taxon>
        <taxon>Kitasatosporales</taxon>
        <taxon>Streptomycetaceae</taxon>
        <taxon>Streptomyces</taxon>
        <taxon>Streptomyces rochei group</taxon>
    </lineage>
</organism>
<dbReference type="Proteomes" id="UP001596321">
    <property type="component" value="Unassembled WGS sequence"/>
</dbReference>
<comment type="caution">
    <text evidence="1">The sequence shown here is derived from an EMBL/GenBank/DDBJ whole genome shotgun (WGS) entry which is preliminary data.</text>
</comment>
<dbReference type="EMBL" id="JBHSUW010000001">
    <property type="protein sequence ID" value="MFC6500139.1"/>
    <property type="molecule type" value="Genomic_DNA"/>
</dbReference>
<accession>A0ABW1XPI3</accession>
<evidence type="ECO:0000313" key="1">
    <source>
        <dbReference type="EMBL" id="MFC6500139.1"/>
    </source>
</evidence>
<sequence length="51" mass="5313">MATPTAEQGDTRLSIAQGADQYQVDRAVPLCKRSCFITGVVVPADGGFTAV</sequence>
<keyword evidence="2" id="KW-1185">Reference proteome</keyword>
<name>A0ABW1XPI3_STRPL</name>
<dbReference type="RefSeq" id="WP_158718828.1">
    <property type="nucleotide sequence ID" value="NZ_BMUJ01000034.1"/>
</dbReference>
<proteinExistence type="predicted"/>
<evidence type="ECO:0000313" key="2">
    <source>
        <dbReference type="Proteomes" id="UP001596321"/>
    </source>
</evidence>
<protein>
    <submittedName>
        <fullName evidence="1">Uncharacterized protein</fullName>
    </submittedName>
</protein>